<keyword evidence="7 9" id="KW-1133">Transmembrane helix</keyword>
<feature type="transmembrane region" description="Helical" evidence="9">
    <location>
        <begin position="60"/>
        <end position="87"/>
    </location>
</feature>
<dbReference type="GO" id="GO:0016887">
    <property type="term" value="F:ATP hydrolysis activity"/>
    <property type="evidence" value="ECO:0007669"/>
    <property type="project" value="InterPro"/>
</dbReference>
<dbReference type="GO" id="GO:0015658">
    <property type="term" value="F:branched-chain amino acid transmembrane transporter activity"/>
    <property type="evidence" value="ECO:0007669"/>
    <property type="project" value="InterPro"/>
</dbReference>
<dbReference type="PROSITE" id="PS00211">
    <property type="entry name" value="ABC_TRANSPORTER_1"/>
    <property type="match status" value="1"/>
</dbReference>
<keyword evidence="4 9" id="KW-0812">Transmembrane</keyword>
<dbReference type="InterPro" id="IPR003593">
    <property type="entry name" value="AAA+_ATPase"/>
</dbReference>
<dbReference type="EMBL" id="CP049257">
    <property type="protein sequence ID" value="QIG45845.1"/>
    <property type="molecule type" value="Genomic_DNA"/>
</dbReference>
<dbReference type="PANTHER" id="PTHR45772:SF2">
    <property type="entry name" value="ABC TRANSPORTER ATP-BINDING PROTEIN"/>
    <property type="match status" value="1"/>
</dbReference>
<dbReference type="InterPro" id="IPR003439">
    <property type="entry name" value="ABC_transporter-like_ATP-bd"/>
</dbReference>
<dbReference type="GO" id="GO:0005524">
    <property type="term" value="F:ATP binding"/>
    <property type="evidence" value="ECO:0007669"/>
    <property type="project" value="UniProtKB-KW"/>
</dbReference>
<proteinExistence type="predicted"/>
<evidence type="ECO:0000256" key="4">
    <source>
        <dbReference type="ARBA" id="ARBA00022692"/>
    </source>
</evidence>
<dbReference type="SMART" id="SM00382">
    <property type="entry name" value="AAA"/>
    <property type="match status" value="1"/>
</dbReference>
<keyword evidence="6 11" id="KW-0067">ATP-binding</keyword>
<dbReference type="InterPro" id="IPR001851">
    <property type="entry name" value="ABC_transp_permease"/>
</dbReference>
<evidence type="ECO:0000256" key="5">
    <source>
        <dbReference type="ARBA" id="ARBA00022741"/>
    </source>
</evidence>
<evidence type="ECO:0000256" key="2">
    <source>
        <dbReference type="ARBA" id="ARBA00022448"/>
    </source>
</evidence>
<feature type="transmembrane region" description="Helical" evidence="9">
    <location>
        <begin position="229"/>
        <end position="254"/>
    </location>
</feature>
<dbReference type="PROSITE" id="PS50893">
    <property type="entry name" value="ABC_TRANSPORTER_2"/>
    <property type="match status" value="1"/>
</dbReference>
<comment type="subcellular location">
    <subcellularLocation>
        <location evidence="1">Cell membrane</location>
        <topology evidence="1">Multi-pass membrane protein</topology>
    </subcellularLocation>
</comment>
<dbReference type="InterPro" id="IPR043428">
    <property type="entry name" value="LivM-like"/>
</dbReference>
<evidence type="ECO:0000256" key="7">
    <source>
        <dbReference type="ARBA" id="ARBA00022989"/>
    </source>
</evidence>
<feature type="transmembrane region" description="Helical" evidence="9">
    <location>
        <begin position="382"/>
        <end position="404"/>
    </location>
</feature>
<dbReference type="InterPro" id="IPR027417">
    <property type="entry name" value="P-loop_NTPase"/>
</dbReference>
<feature type="transmembrane region" description="Helical" evidence="9">
    <location>
        <begin position="36"/>
        <end position="54"/>
    </location>
</feature>
<dbReference type="CDD" id="cd06582">
    <property type="entry name" value="TM_PBP1_LivH_like"/>
    <property type="match status" value="1"/>
</dbReference>
<dbReference type="PANTHER" id="PTHR45772">
    <property type="entry name" value="CONSERVED COMPONENT OF ABC TRANSPORTER FOR NATURAL AMINO ACIDS-RELATED"/>
    <property type="match status" value="1"/>
</dbReference>
<feature type="transmembrane region" description="Helical" evidence="9">
    <location>
        <begin position="197"/>
        <end position="217"/>
    </location>
</feature>
<feature type="transmembrane region" description="Helical" evidence="9">
    <location>
        <begin position="510"/>
        <end position="529"/>
    </location>
</feature>
<evidence type="ECO:0000259" key="10">
    <source>
        <dbReference type="PROSITE" id="PS50893"/>
    </source>
</evidence>
<dbReference type="InterPro" id="IPR051120">
    <property type="entry name" value="ABC_AA/LPS_Transport"/>
</dbReference>
<feature type="transmembrane region" description="Helical" evidence="9">
    <location>
        <begin position="6"/>
        <end position="24"/>
    </location>
</feature>
<dbReference type="Gene3D" id="3.40.50.300">
    <property type="entry name" value="P-loop containing nucleotide triphosphate hydrolases"/>
    <property type="match status" value="1"/>
</dbReference>
<keyword evidence="8 9" id="KW-0472">Membrane</keyword>
<dbReference type="Proteomes" id="UP000502996">
    <property type="component" value="Chromosome"/>
</dbReference>
<dbReference type="GO" id="GO:0005886">
    <property type="term" value="C:plasma membrane"/>
    <property type="evidence" value="ECO:0007669"/>
    <property type="project" value="UniProtKB-SubCell"/>
</dbReference>
<evidence type="ECO:0000313" key="12">
    <source>
        <dbReference type="Proteomes" id="UP000502996"/>
    </source>
</evidence>
<sequence>MGRVVEVLHFVLLGLGIGAIYSLVSQGLVLVYRGSGIVNFAQGSFVMVGGYAYYELRVGLGWASVPAVVGSVVVGTVLGALVHLLILRPMRRSSPIERVIATLGVLLSLQSAAVLKYGVSTLSVPSALPTRPVEPFDGATIGLDRLIILIIGALMTLGLYVLFRTTSFGRVAGAVAENQRAAASLGHSPDRIATTNWALAAGLAALAGALLAPITYLQPTQLTLLVVPALAAALLGRFVSFPLAFGGALAIGVAQSLMTRYVTVTGWADSVPFILIVAYLALRGTSLPLRSHVLERLPSVGDGRIRVLPAAAVFLVFALLIGLVVDPVWAQALTVTMAFAILTLSVTVVTGYAGQLSLAQYVLAGAGAFVAANLVHAWGWSFLAALGGAMAVSAVLGMVVALPALRTRGINLAIATLGLGIVVFSLVLSNYEYGGGDTGILIDPPSLFGWEFGAILYPYRYGLVTLVALTLAAIAVANMRRGSAGRRLLAVRSNERAAAALGVDVFAAKLYAFGFASALAALAGVLLSFQSVNVIPAQFGVITSLLAIGVAVVGGVGTIGGALFAATLLPGGVGTQLLHDADGLERYLPLVSGLFLLYVLRSGHDGLYEMNVDLARKLGRPLRRLLVRKPSAEPAAGVPEAARRKPEPVEGATLDVRDLRVTFGGVVAVDGLSLQLRPGEVHGLIGPNGAGKTTVIDALTGFVRPAAGAIDLDGRSIRSWSARRRARAGVARSFQSLELFADLTVRENLAVACDSGALLRYVTDVVRPGRITLTGPALAAVAEFRLTDVLDRRPGDLAFGQRRLVAIARAVAAGPRVLLLDEPAAGLSDEESRELAGLIRSLARDWGMGVLLVEHNVDLVLSACDVVTVMESGRWLTTGAPAEVGTDPKVIEAYLGPDAHDAAGAGVPA</sequence>
<feature type="transmembrane region" description="Helical" evidence="9">
    <location>
        <begin position="307"/>
        <end position="325"/>
    </location>
</feature>
<dbReference type="Pfam" id="PF00005">
    <property type="entry name" value="ABC_tran"/>
    <property type="match status" value="1"/>
</dbReference>
<keyword evidence="12" id="KW-1185">Reference proteome</keyword>
<keyword evidence="2" id="KW-0813">Transport</keyword>
<organism evidence="11 12">
    <name type="scientific">Nocardioides anomalus</name>
    <dbReference type="NCBI Taxonomy" id="2712223"/>
    <lineage>
        <taxon>Bacteria</taxon>
        <taxon>Bacillati</taxon>
        <taxon>Actinomycetota</taxon>
        <taxon>Actinomycetes</taxon>
        <taxon>Propionibacteriales</taxon>
        <taxon>Nocardioidaceae</taxon>
        <taxon>Nocardioides</taxon>
    </lineage>
</organism>
<evidence type="ECO:0000313" key="11">
    <source>
        <dbReference type="EMBL" id="QIG45845.1"/>
    </source>
</evidence>
<accession>A0A6G6WL69</accession>
<dbReference type="Pfam" id="PF02653">
    <property type="entry name" value="BPD_transp_2"/>
    <property type="match status" value="2"/>
</dbReference>
<reference evidence="11 12" key="1">
    <citation type="submission" date="2020-02" db="EMBL/GenBank/DDBJ databases">
        <title>Full genome sequence of Nocardioides sp. R-3366.</title>
        <authorList>
            <person name="Im W.-T."/>
        </authorList>
    </citation>
    <scope>NUCLEOTIDE SEQUENCE [LARGE SCALE GENOMIC DNA]</scope>
    <source>
        <strain evidence="11 12">R-3366</strain>
    </source>
</reference>
<evidence type="ECO:0000256" key="1">
    <source>
        <dbReference type="ARBA" id="ARBA00004651"/>
    </source>
</evidence>
<feature type="transmembrane region" description="Helical" evidence="9">
    <location>
        <begin position="461"/>
        <end position="479"/>
    </location>
</feature>
<dbReference type="KEGG" id="nano:G5V58_08705"/>
<evidence type="ECO:0000256" key="8">
    <source>
        <dbReference type="ARBA" id="ARBA00023136"/>
    </source>
</evidence>
<feature type="domain" description="ABC transporter" evidence="10">
    <location>
        <begin position="654"/>
        <end position="897"/>
    </location>
</feature>
<evidence type="ECO:0000256" key="9">
    <source>
        <dbReference type="SAM" id="Phobius"/>
    </source>
</evidence>
<evidence type="ECO:0000256" key="6">
    <source>
        <dbReference type="ARBA" id="ARBA00022840"/>
    </source>
</evidence>
<dbReference type="InterPro" id="IPR017871">
    <property type="entry name" value="ABC_transporter-like_CS"/>
</dbReference>
<feature type="transmembrane region" description="Helical" evidence="9">
    <location>
        <begin position="410"/>
        <end position="428"/>
    </location>
</feature>
<evidence type="ECO:0000256" key="3">
    <source>
        <dbReference type="ARBA" id="ARBA00022475"/>
    </source>
</evidence>
<protein>
    <submittedName>
        <fullName evidence="11">ATP-binding cassette domain-containing protein</fullName>
    </submittedName>
</protein>
<dbReference type="SUPFAM" id="SSF52540">
    <property type="entry name" value="P-loop containing nucleoside triphosphate hydrolases"/>
    <property type="match status" value="1"/>
</dbReference>
<keyword evidence="5" id="KW-0547">Nucleotide-binding</keyword>
<feature type="transmembrane region" description="Helical" evidence="9">
    <location>
        <begin position="99"/>
        <end position="119"/>
    </location>
</feature>
<dbReference type="AlphaFoldDB" id="A0A6G6WL69"/>
<feature type="transmembrane region" description="Helical" evidence="9">
    <location>
        <begin position="541"/>
        <end position="564"/>
    </location>
</feature>
<gene>
    <name evidence="11" type="ORF">G5V58_08705</name>
</gene>
<keyword evidence="3" id="KW-1003">Cell membrane</keyword>
<name>A0A6G6WL69_9ACTN</name>
<dbReference type="CDD" id="cd06581">
    <property type="entry name" value="TM_PBP1_LivM_like"/>
    <property type="match status" value="1"/>
</dbReference>
<dbReference type="Pfam" id="PF12399">
    <property type="entry name" value="BCA_ABC_TP_C"/>
    <property type="match status" value="1"/>
</dbReference>
<feature type="transmembrane region" description="Helical" evidence="9">
    <location>
        <begin position="139"/>
        <end position="163"/>
    </location>
</feature>
<feature type="transmembrane region" description="Helical" evidence="9">
    <location>
        <begin position="332"/>
        <end position="352"/>
    </location>
</feature>
<feature type="transmembrane region" description="Helical" evidence="9">
    <location>
        <begin position="261"/>
        <end position="282"/>
    </location>
</feature>
<dbReference type="InterPro" id="IPR032823">
    <property type="entry name" value="BCA_ABC_TP_C"/>
</dbReference>